<evidence type="ECO:0000313" key="3">
    <source>
        <dbReference type="EMBL" id="GIX90416.1"/>
    </source>
</evidence>
<reference evidence="3 4" key="1">
    <citation type="submission" date="2021-06" db="EMBL/GenBank/DDBJ databases">
        <title>Caerostris extrusa draft genome.</title>
        <authorList>
            <person name="Kono N."/>
            <person name="Arakawa K."/>
        </authorList>
    </citation>
    <scope>NUCLEOTIDE SEQUENCE [LARGE SCALE GENOMIC DNA]</scope>
</reference>
<dbReference type="Proteomes" id="UP001054945">
    <property type="component" value="Unassembled WGS sequence"/>
</dbReference>
<dbReference type="InterPro" id="IPR036875">
    <property type="entry name" value="Znf_CCHC_sf"/>
</dbReference>
<dbReference type="InterPro" id="IPR001878">
    <property type="entry name" value="Znf_CCHC"/>
</dbReference>
<evidence type="ECO:0000259" key="2">
    <source>
        <dbReference type="PROSITE" id="PS50158"/>
    </source>
</evidence>
<evidence type="ECO:0000313" key="4">
    <source>
        <dbReference type="Proteomes" id="UP001054945"/>
    </source>
</evidence>
<dbReference type="Gene3D" id="4.10.60.10">
    <property type="entry name" value="Zinc finger, CCHC-type"/>
    <property type="match status" value="1"/>
</dbReference>
<dbReference type="GO" id="GO:0003676">
    <property type="term" value="F:nucleic acid binding"/>
    <property type="evidence" value="ECO:0007669"/>
    <property type="project" value="InterPro"/>
</dbReference>
<accession>A0AAV4P3T8</accession>
<keyword evidence="1" id="KW-0479">Metal-binding</keyword>
<proteinExistence type="predicted"/>
<feature type="domain" description="CCHC-type" evidence="2">
    <location>
        <begin position="72"/>
        <end position="85"/>
    </location>
</feature>
<dbReference type="AlphaFoldDB" id="A0AAV4P3T8"/>
<protein>
    <recommendedName>
        <fullName evidence="2">CCHC-type domain-containing protein</fullName>
    </recommendedName>
</protein>
<keyword evidence="1" id="KW-0862">Zinc</keyword>
<dbReference type="GO" id="GO:0008270">
    <property type="term" value="F:zinc ion binding"/>
    <property type="evidence" value="ECO:0007669"/>
    <property type="project" value="UniProtKB-KW"/>
</dbReference>
<evidence type="ECO:0000256" key="1">
    <source>
        <dbReference type="PROSITE-ProRule" id="PRU00047"/>
    </source>
</evidence>
<sequence length="151" mass="17273">MLVPKVNVLESGNRVNDKVLEAVQASGDTLAKTLNLVNRQLEHLNSRMDKIEAETKSRNGGNWQVNRQPVTCFHCNRPGYYMRDCYQRQAENRGRGSNHRGARQRAVAQIENDDKCLALVWNISDGPLHLNKNMILADIEPILNRKKRKIL</sequence>
<keyword evidence="4" id="KW-1185">Reference proteome</keyword>
<keyword evidence="1" id="KW-0863">Zinc-finger</keyword>
<comment type="caution">
    <text evidence="3">The sequence shown here is derived from an EMBL/GenBank/DDBJ whole genome shotgun (WGS) entry which is preliminary data.</text>
</comment>
<dbReference type="SUPFAM" id="SSF57756">
    <property type="entry name" value="Retrovirus zinc finger-like domains"/>
    <property type="match status" value="1"/>
</dbReference>
<dbReference type="PROSITE" id="PS50158">
    <property type="entry name" value="ZF_CCHC"/>
    <property type="match status" value="1"/>
</dbReference>
<dbReference type="EMBL" id="BPLR01021500">
    <property type="protein sequence ID" value="GIX90416.1"/>
    <property type="molecule type" value="Genomic_DNA"/>
</dbReference>
<name>A0AAV4P3T8_CAEEX</name>
<organism evidence="3 4">
    <name type="scientific">Caerostris extrusa</name>
    <name type="common">Bark spider</name>
    <name type="synonym">Caerostris bankana</name>
    <dbReference type="NCBI Taxonomy" id="172846"/>
    <lineage>
        <taxon>Eukaryota</taxon>
        <taxon>Metazoa</taxon>
        <taxon>Ecdysozoa</taxon>
        <taxon>Arthropoda</taxon>
        <taxon>Chelicerata</taxon>
        <taxon>Arachnida</taxon>
        <taxon>Araneae</taxon>
        <taxon>Araneomorphae</taxon>
        <taxon>Entelegynae</taxon>
        <taxon>Araneoidea</taxon>
        <taxon>Araneidae</taxon>
        <taxon>Caerostris</taxon>
    </lineage>
</organism>
<gene>
    <name evidence="3" type="ORF">CEXT_126591</name>
</gene>